<protein>
    <submittedName>
        <fullName evidence="2">Uncharacterized protein</fullName>
    </submittedName>
</protein>
<dbReference type="Proteomes" id="UP000603708">
    <property type="component" value="Unassembled WGS sequence"/>
</dbReference>
<organism evidence="2 3">
    <name type="scientific">Streptomyces sulfonofaciens</name>
    <dbReference type="NCBI Taxonomy" id="68272"/>
    <lineage>
        <taxon>Bacteria</taxon>
        <taxon>Bacillati</taxon>
        <taxon>Actinomycetota</taxon>
        <taxon>Actinomycetes</taxon>
        <taxon>Kitasatosporales</taxon>
        <taxon>Streptomycetaceae</taxon>
        <taxon>Streptomyces</taxon>
    </lineage>
</organism>
<evidence type="ECO:0000313" key="3">
    <source>
        <dbReference type="Proteomes" id="UP000603708"/>
    </source>
</evidence>
<reference evidence="2" key="2">
    <citation type="submission" date="2020-09" db="EMBL/GenBank/DDBJ databases">
        <authorList>
            <person name="Sun Q."/>
            <person name="Ohkuma M."/>
        </authorList>
    </citation>
    <scope>NUCLEOTIDE SEQUENCE</scope>
    <source>
        <strain evidence="2">JCM 5069</strain>
    </source>
</reference>
<reference evidence="2" key="1">
    <citation type="journal article" date="2014" name="Int. J. Syst. Evol. Microbiol.">
        <title>Complete genome sequence of Corynebacterium casei LMG S-19264T (=DSM 44701T), isolated from a smear-ripened cheese.</title>
        <authorList>
            <consortium name="US DOE Joint Genome Institute (JGI-PGF)"/>
            <person name="Walter F."/>
            <person name="Albersmeier A."/>
            <person name="Kalinowski J."/>
            <person name="Ruckert C."/>
        </authorList>
    </citation>
    <scope>NUCLEOTIDE SEQUENCE</scope>
    <source>
        <strain evidence="2">JCM 5069</strain>
    </source>
</reference>
<feature type="region of interest" description="Disordered" evidence="1">
    <location>
        <begin position="37"/>
        <end position="59"/>
    </location>
</feature>
<dbReference type="EMBL" id="BNCD01000003">
    <property type="protein sequence ID" value="GHH73909.1"/>
    <property type="molecule type" value="Genomic_DNA"/>
</dbReference>
<keyword evidence="3" id="KW-1185">Reference proteome</keyword>
<gene>
    <name evidence="2" type="ORF">GCM10018793_13750</name>
</gene>
<sequence length="59" mass="6037">MGPLRTMIGAVARVRGTGTSGLFGSFPETVYHGACGRPARAPHRPLPTAVHSSPGARAP</sequence>
<dbReference type="AlphaFoldDB" id="A0A919FXV9"/>
<evidence type="ECO:0000313" key="2">
    <source>
        <dbReference type="EMBL" id="GHH73909.1"/>
    </source>
</evidence>
<comment type="caution">
    <text evidence="2">The sequence shown here is derived from an EMBL/GenBank/DDBJ whole genome shotgun (WGS) entry which is preliminary data.</text>
</comment>
<evidence type="ECO:0000256" key="1">
    <source>
        <dbReference type="SAM" id="MobiDB-lite"/>
    </source>
</evidence>
<name>A0A919FXV9_9ACTN</name>
<accession>A0A919FXV9</accession>
<proteinExistence type="predicted"/>